<keyword evidence="1" id="KW-1133">Transmembrane helix</keyword>
<keyword evidence="1" id="KW-0812">Transmembrane</keyword>
<keyword evidence="1" id="KW-0472">Membrane</keyword>
<feature type="transmembrane region" description="Helical" evidence="1">
    <location>
        <begin position="6"/>
        <end position="24"/>
    </location>
</feature>
<evidence type="ECO:0000313" key="3">
    <source>
        <dbReference type="Proteomes" id="UP001286456"/>
    </source>
</evidence>
<accession>A0AAE0MLD6</accession>
<keyword evidence="3" id="KW-1185">Reference proteome</keyword>
<proteinExistence type="predicted"/>
<dbReference type="AlphaFoldDB" id="A0AAE0MLD6"/>
<evidence type="ECO:0000256" key="1">
    <source>
        <dbReference type="SAM" id="Phobius"/>
    </source>
</evidence>
<comment type="caution">
    <text evidence="2">The sequence shown here is derived from an EMBL/GenBank/DDBJ whole genome shotgun (WGS) entry which is preliminary data.</text>
</comment>
<evidence type="ECO:0000313" key="2">
    <source>
        <dbReference type="EMBL" id="KAK3336410.1"/>
    </source>
</evidence>
<reference evidence="2" key="2">
    <citation type="submission" date="2023-06" db="EMBL/GenBank/DDBJ databases">
        <authorList>
            <consortium name="Lawrence Berkeley National Laboratory"/>
            <person name="Haridas S."/>
            <person name="Hensen N."/>
            <person name="Bonometti L."/>
            <person name="Westerberg I."/>
            <person name="Brannstrom I.O."/>
            <person name="Guillou S."/>
            <person name="Cros-Aarteil S."/>
            <person name="Calhoun S."/>
            <person name="Kuo A."/>
            <person name="Mondo S."/>
            <person name="Pangilinan J."/>
            <person name="Riley R."/>
            <person name="Labutti K."/>
            <person name="Andreopoulos B."/>
            <person name="Lipzen A."/>
            <person name="Chen C."/>
            <person name="Yanf M."/>
            <person name="Daum C."/>
            <person name="Ng V."/>
            <person name="Clum A."/>
            <person name="Steindorff A."/>
            <person name="Ohm R."/>
            <person name="Martin F."/>
            <person name="Silar P."/>
            <person name="Natvig D."/>
            <person name="Lalanne C."/>
            <person name="Gautier V."/>
            <person name="Ament-Velasquez S.L."/>
            <person name="Kruys A."/>
            <person name="Hutchinson M.I."/>
            <person name="Powell A.J."/>
            <person name="Barry K."/>
            <person name="Miller A.N."/>
            <person name="Grigoriev I.V."/>
            <person name="Debuchy R."/>
            <person name="Gladieux P."/>
            <person name="Thoren M.H."/>
            <person name="Johannesson H."/>
        </authorList>
    </citation>
    <scope>NUCLEOTIDE SEQUENCE</scope>
    <source>
        <strain evidence="2">SMH4131-1</strain>
    </source>
</reference>
<gene>
    <name evidence="2" type="ORF">B0T19DRAFT_409375</name>
</gene>
<name>A0AAE0MLD6_9PEZI</name>
<dbReference type="Proteomes" id="UP001286456">
    <property type="component" value="Unassembled WGS sequence"/>
</dbReference>
<protein>
    <submittedName>
        <fullName evidence="2">Uncharacterized protein</fullName>
    </submittedName>
</protein>
<feature type="transmembrane region" description="Helical" evidence="1">
    <location>
        <begin position="50"/>
        <end position="70"/>
    </location>
</feature>
<reference evidence="2" key="1">
    <citation type="journal article" date="2023" name="Mol. Phylogenet. Evol.">
        <title>Genome-scale phylogeny and comparative genomics of the fungal order Sordariales.</title>
        <authorList>
            <person name="Hensen N."/>
            <person name="Bonometti L."/>
            <person name="Westerberg I."/>
            <person name="Brannstrom I.O."/>
            <person name="Guillou S."/>
            <person name="Cros-Aarteil S."/>
            <person name="Calhoun S."/>
            <person name="Haridas S."/>
            <person name="Kuo A."/>
            <person name="Mondo S."/>
            <person name="Pangilinan J."/>
            <person name="Riley R."/>
            <person name="LaButti K."/>
            <person name="Andreopoulos B."/>
            <person name="Lipzen A."/>
            <person name="Chen C."/>
            <person name="Yan M."/>
            <person name="Daum C."/>
            <person name="Ng V."/>
            <person name="Clum A."/>
            <person name="Steindorff A."/>
            <person name="Ohm R.A."/>
            <person name="Martin F."/>
            <person name="Silar P."/>
            <person name="Natvig D.O."/>
            <person name="Lalanne C."/>
            <person name="Gautier V."/>
            <person name="Ament-Velasquez S.L."/>
            <person name="Kruys A."/>
            <person name="Hutchinson M.I."/>
            <person name="Powell A.J."/>
            <person name="Barry K."/>
            <person name="Miller A.N."/>
            <person name="Grigoriev I.V."/>
            <person name="Debuchy R."/>
            <person name="Gladieux P."/>
            <person name="Hiltunen Thoren M."/>
            <person name="Johannesson H."/>
        </authorList>
    </citation>
    <scope>NUCLEOTIDE SEQUENCE</scope>
    <source>
        <strain evidence="2">SMH4131-1</strain>
    </source>
</reference>
<dbReference type="EMBL" id="JAUEPO010000001">
    <property type="protein sequence ID" value="KAK3336410.1"/>
    <property type="molecule type" value="Genomic_DNA"/>
</dbReference>
<organism evidence="2 3">
    <name type="scientific">Cercophora scortea</name>
    <dbReference type="NCBI Taxonomy" id="314031"/>
    <lineage>
        <taxon>Eukaryota</taxon>
        <taxon>Fungi</taxon>
        <taxon>Dikarya</taxon>
        <taxon>Ascomycota</taxon>
        <taxon>Pezizomycotina</taxon>
        <taxon>Sordariomycetes</taxon>
        <taxon>Sordariomycetidae</taxon>
        <taxon>Sordariales</taxon>
        <taxon>Lasiosphaeriaceae</taxon>
        <taxon>Cercophora</taxon>
    </lineage>
</organism>
<sequence length="112" mass="12799">MRIDQLLVGLIVIGLVSFYALHLFSPNGKSRIQGSFPASRRRRRCKTRGFSAFFWCTFIVFLVGCLALAAEGRRHRTSCVISRNRQDTVAGDVQIMKVQCRIRWSLGMLQHL</sequence>